<reference evidence="2 3" key="1">
    <citation type="submission" date="2014-04" db="EMBL/GenBank/DDBJ databases">
        <authorList>
            <consortium name="DOE Joint Genome Institute"/>
            <person name="Kuo A."/>
            <person name="Kohler A."/>
            <person name="Nagy L.G."/>
            <person name="Floudas D."/>
            <person name="Copeland A."/>
            <person name="Barry K.W."/>
            <person name="Cichocki N."/>
            <person name="Veneault-Fourrey C."/>
            <person name="LaButti K."/>
            <person name="Lindquist E.A."/>
            <person name="Lipzen A."/>
            <person name="Lundell T."/>
            <person name="Morin E."/>
            <person name="Murat C."/>
            <person name="Sun H."/>
            <person name="Tunlid A."/>
            <person name="Henrissat B."/>
            <person name="Grigoriev I.V."/>
            <person name="Hibbett D.S."/>
            <person name="Martin F."/>
            <person name="Nordberg H.P."/>
            <person name="Cantor M.N."/>
            <person name="Hua S.X."/>
        </authorList>
    </citation>
    <scope>NUCLEOTIDE SEQUENCE [LARGE SCALE GENOMIC DNA]</scope>
    <source>
        <strain evidence="2 3">Foug A</strain>
    </source>
</reference>
<dbReference type="EMBL" id="KN822004">
    <property type="protein sequence ID" value="KIM70891.1"/>
    <property type="molecule type" value="Genomic_DNA"/>
</dbReference>
<accession>A0A0C3ESS3</accession>
<protein>
    <submittedName>
        <fullName evidence="2">Uncharacterized protein</fullName>
    </submittedName>
</protein>
<dbReference type="PROSITE" id="PS51257">
    <property type="entry name" value="PROKAR_LIPOPROTEIN"/>
    <property type="match status" value="1"/>
</dbReference>
<sequence>MHMRAMASIFIGSAIYITTVIILMWFACSSGSQIRKIADTVCMVCGIAGFIVTATIYLSPDDIQSDSLDKVESVFVLQLMATTFSIPLYMFCFLENVLGELECGVELDLDATVDTTLTDDSEVPCICAGMQATFV</sequence>
<name>A0A0C3ESS3_9AGAM</name>
<dbReference type="InParanoid" id="A0A0C3ESS3"/>
<dbReference type="Proteomes" id="UP000053989">
    <property type="component" value="Unassembled WGS sequence"/>
</dbReference>
<organism evidence="2 3">
    <name type="scientific">Scleroderma citrinum Foug A</name>
    <dbReference type="NCBI Taxonomy" id="1036808"/>
    <lineage>
        <taxon>Eukaryota</taxon>
        <taxon>Fungi</taxon>
        <taxon>Dikarya</taxon>
        <taxon>Basidiomycota</taxon>
        <taxon>Agaricomycotina</taxon>
        <taxon>Agaricomycetes</taxon>
        <taxon>Agaricomycetidae</taxon>
        <taxon>Boletales</taxon>
        <taxon>Sclerodermatineae</taxon>
        <taxon>Sclerodermataceae</taxon>
        <taxon>Scleroderma</taxon>
    </lineage>
</organism>
<evidence type="ECO:0000313" key="3">
    <source>
        <dbReference type="Proteomes" id="UP000053989"/>
    </source>
</evidence>
<keyword evidence="1" id="KW-0812">Transmembrane</keyword>
<evidence type="ECO:0000313" key="2">
    <source>
        <dbReference type="EMBL" id="KIM70891.1"/>
    </source>
</evidence>
<feature type="transmembrane region" description="Helical" evidence="1">
    <location>
        <begin position="6"/>
        <end position="28"/>
    </location>
</feature>
<dbReference type="HOGENOM" id="CLU_1886957_0_0_1"/>
<evidence type="ECO:0000256" key="1">
    <source>
        <dbReference type="SAM" id="Phobius"/>
    </source>
</evidence>
<feature type="transmembrane region" description="Helical" evidence="1">
    <location>
        <begin position="40"/>
        <end position="59"/>
    </location>
</feature>
<keyword evidence="1" id="KW-1133">Transmembrane helix</keyword>
<proteinExistence type="predicted"/>
<feature type="transmembrane region" description="Helical" evidence="1">
    <location>
        <begin position="74"/>
        <end position="94"/>
    </location>
</feature>
<keyword evidence="1" id="KW-0472">Membrane</keyword>
<reference evidence="3" key="2">
    <citation type="submission" date="2015-01" db="EMBL/GenBank/DDBJ databases">
        <title>Evolutionary Origins and Diversification of the Mycorrhizal Mutualists.</title>
        <authorList>
            <consortium name="DOE Joint Genome Institute"/>
            <consortium name="Mycorrhizal Genomics Consortium"/>
            <person name="Kohler A."/>
            <person name="Kuo A."/>
            <person name="Nagy L.G."/>
            <person name="Floudas D."/>
            <person name="Copeland A."/>
            <person name="Barry K.W."/>
            <person name="Cichocki N."/>
            <person name="Veneault-Fourrey C."/>
            <person name="LaButti K."/>
            <person name="Lindquist E.A."/>
            <person name="Lipzen A."/>
            <person name="Lundell T."/>
            <person name="Morin E."/>
            <person name="Murat C."/>
            <person name="Riley R."/>
            <person name="Ohm R."/>
            <person name="Sun H."/>
            <person name="Tunlid A."/>
            <person name="Henrissat B."/>
            <person name="Grigoriev I.V."/>
            <person name="Hibbett D.S."/>
            <person name="Martin F."/>
        </authorList>
    </citation>
    <scope>NUCLEOTIDE SEQUENCE [LARGE SCALE GENOMIC DNA]</scope>
    <source>
        <strain evidence="3">Foug A</strain>
    </source>
</reference>
<keyword evidence="3" id="KW-1185">Reference proteome</keyword>
<dbReference type="AlphaFoldDB" id="A0A0C3ESS3"/>
<gene>
    <name evidence="2" type="ORF">SCLCIDRAFT_1207078</name>
</gene>